<accession>A0A4T0WWW8</accession>
<feature type="region of interest" description="Disordered" evidence="1">
    <location>
        <begin position="212"/>
        <end position="257"/>
    </location>
</feature>
<protein>
    <submittedName>
        <fullName evidence="2">Uncharacterized protein</fullName>
    </submittedName>
</protein>
<feature type="region of interest" description="Disordered" evidence="1">
    <location>
        <begin position="19"/>
        <end position="71"/>
    </location>
</feature>
<reference evidence="2 3" key="1">
    <citation type="journal article" date="2019" name="Front. Genet.">
        <title>Whole-Genome Sequencing of the Opportunistic Yeast Pathogen Candida inconspicua Uncovers Its Hybrid Origin.</title>
        <authorList>
            <person name="Mixao V."/>
            <person name="Hansen A.P."/>
            <person name="Saus E."/>
            <person name="Boekhout T."/>
            <person name="Lass-Florl C."/>
            <person name="Gabaldon T."/>
        </authorList>
    </citation>
    <scope>NUCLEOTIDE SEQUENCE [LARGE SCALE GENOMIC DNA]</scope>
    <source>
        <strain evidence="2 3">CBS 180</strain>
    </source>
</reference>
<proteinExistence type="predicted"/>
<keyword evidence="3" id="KW-1185">Reference proteome</keyword>
<feature type="compositionally biased region" description="Polar residues" evidence="1">
    <location>
        <begin position="48"/>
        <end position="71"/>
    </location>
</feature>
<name>A0A4T0WWW8_9ASCO</name>
<dbReference type="EMBL" id="SELW01000657">
    <property type="protein sequence ID" value="TID14928.1"/>
    <property type="molecule type" value="Genomic_DNA"/>
</dbReference>
<dbReference type="OrthoDB" id="3998144at2759"/>
<evidence type="ECO:0000256" key="1">
    <source>
        <dbReference type="SAM" id="MobiDB-lite"/>
    </source>
</evidence>
<feature type="compositionally biased region" description="Low complexity" evidence="1">
    <location>
        <begin position="217"/>
        <end position="232"/>
    </location>
</feature>
<comment type="caution">
    <text evidence="2">The sequence shown here is derived from an EMBL/GenBank/DDBJ whole genome shotgun (WGS) entry which is preliminary data.</text>
</comment>
<evidence type="ECO:0000313" key="3">
    <source>
        <dbReference type="Proteomes" id="UP000307173"/>
    </source>
</evidence>
<feature type="compositionally biased region" description="Basic and acidic residues" evidence="1">
    <location>
        <begin position="19"/>
        <end position="33"/>
    </location>
</feature>
<gene>
    <name evidence="2" type="ORF">CANINC_004599</name>
</gene>
<dbReference type="AlphaFoldDB" id="A0A4T0WWW8"/>
<sequence length="257" mass="28901">MAGRRTKVVTLKISSERLEEFPDLVNHQHEGKTKLKLSLKSKNDNNSESRNNSLKPPGSHDSSSPGVMSMNNQSKYAPIVRVGISGLTMNSQIVREIDTSNRKPSKWEKPEVLSEISVVDNGNVKPQKSKKIRFTVEDLDSKCGVLSMKDLRGFREHPEKAEQLRILKEAEKRGRRVVQSFTGYLMLWPSWHKVKEGNLEKKPEYVVDREKGGISKGWGNKKNNGNKSVASSEVPTRPETPIEIGNNNTSVEALIKE</sequence>
<evidence type="ECO:0000313" key="2">
    <source>
        <dbReference type="EMBL" id="TID14928.1"/>
    </source>
</evidence>
<dbReference type="Proteomes" id="UP000307173">
    <property type="component" value="Unassembled WGS sequence"/>
</dbReference>
<organism evidence="2 3">
    <name type="scientific">Pichia inconspicua</name>
    <dbReference type="NCBI Taxonomy" id="52247"/>
    <lineage>
        <taxon>Eukaryota</taxon>
        <taxon>Fungi</taxon>
        <taxon>Dikarya</taxon>
        <taxon>Ascomycota</taxon>
        <taxon>Saccharomycotina</taxon>
        <taxon>Pichiomycetes</taxon>
        <taxon>Pichiales</taxon>
        <taxon>Pichiaceae</taxon>
        <taxon>Pichia</taxon>
    </lineage>
</organism>